<evidence type="ECO:0000256" key="4">
    <source>
        <dbReference type="ARBA" id="ARBA00022801"/>
    </source>
</evidence>
<dbReference type="SMART" id="SM00490">
    <property type="entry name" value="HELICc"/>
    <property type="match status" value="1"/>
</dbReference>
<dbReference type="Proteomes" id="UP000321577">
    <property type="component" value="Unassembled WGS sequence"/>
</dbReference>
<evidence type="ECO:0000256" key="3">
    <source>
        <dbReference type="ARBA" id="ARBA00022763"/>
    </source>
</evidence>
<dbReference type="SMART" id="SM00487">
    <property type="entry name" value="DEXDc"/>
    <property type="match status" value="1"/>
</dbReference>
<dbReference type="Pfam" id="PF00270">
    <property type="entry name" value="DEAD"/>
    <property type="match status" value="1"/>
</dbReference>
<accession>A0A512MDM4</accession>
<dbReference type="Gene3D" id="3.30.2060.10">
    <property type="entry name" value="Penicillin-binding protein 1b domain"/>
    <property type="match status" value="1"/>
</dbReference>
<dbReference type="Pfam" id="PF00271">
    <property type="entry name" value="Helicase_C"/>
    <property type="match status" value="1"/>
</dbReference>
<dbReference type="CDD" id="cd17991">
    <property type="entry name" value="DEXHc_TRCF"/>
    <property type="match status" value="1"/>
</dbReference>
<keyword evidence="14" id="KW-1185">Reference proteome</keyword>
<evidence type="ECO:0000256" key="5">
    <source>
        <dbReference type="ARBA" id="ARBA00022806"/>
    </source>
</evidence>
<evidence type="ECO:0000256" key="6">
    <source>
        <dbReference type="ARBA" id="ARBA00022840"/>
    </source>
</evidence>
<keyword evidence="3 9" id="KW-0227">DNA damage</keyword>
<feature type="domain" description="Helicase C-terminal" evidence="12">
    <location>
        <begin position="781"/>
        <end position="935"/>
    </location>
</feature>
<dbReference type="PROSITE" id="PS51192">
    <property type="entry name" value="HELICASE_ATP_BIND_1"/>
    <property type="match status" value="1"/>
</dbReference>
<keyword evidence="7 9" id="KW-0238">DNA-binding</keyword>
<dbReference type="SUPFAM" id="SSF143517">
    <property type="entry name" value="TRCF domain-like"/>
    <property type="match status" value="1"/>
</dbReference>
<dbReference type="Pfam" id="PF02559">
    <property type="entry name" value="CarD_TRCF_RID"/>
    <property type="match status" value="1"/>
</dbReference>
<dbReference type="InterPro" id="IPR037235">
    <property type="entry name" value="TRCF-like_C_D7"/>
</dbReference>
<evidence type="ECO:0000256" key="10">
    <source>
        <dbReference type="SAM" id="MobiDB-lite"/>
    </source>
</evidence>
<dbReference type="InterPro" id="IPR047112">
    <property type="entry name" value="RecG/Mfd"/>
</dbReference>
<dbReference type="AlphaFoldDB" id="A0A512MDM4"/>
<comment type="function">
    <text evidence="9">Couples transcription and DNA repair by recognizing RNA polymerase (RNAP) stalled at DNA lesions. Mediates ATP-dependent release of RNAP and its truncated transcript from the DNA, and recruitment of nucleotide excision repair machinery to the damaged site.</text>
</comment>
<dbReference type="InterPro" id="IPR001650">
    <property type="entry name" value="Helicase_C-like"/>
</dbReference>
<reference evidence="13 14" key="1">
    <citation type="submission" date="2019-07" db="EMBL/GenBank/DDBJ databases">
        <title>Whole genome shotgun sequence of Brevifollis gellanilyticus NBRC 108608.</title>
        <authorList>
            <person name="Hosoyama A."/>
            <person name="Uohara A."/>
            <person name="Ohji S."/>
            <person name="Ichikawa N."/>
        </authorList>
    </citation>
    <scope>NUCLEOTIDE SEQUENCE [LARGE SCALE GENOMIC DNA]</scope>
    <source>
        <strain evidence="13 14">NBRC 108608</strain>
    </source>
</reference>
<feature type="domain" description="Helicase ATP-binding" evidence="11">
    <location>
        <begin position="599"/>
        <end position="760"/>
    </location>
</feature>
<dbReference type="SMART" id="SM00982">
    <property type="entry name" value="TRCF"/>
    <property type="match status" value="1"/>
</dbReference>
<evidence type="ECO:0000256" key="2">
    <source>
        <dbReference type="ARBA" id="ARBA00022741"/>
    </source>
</evidence>
<dbReference type="Gene3D" id="3.40.50.11180">
    <property type="match status" value="1"/>
</dbReference>
<dbReference type="NCBIfam" id="TIGR00580">
    <property type="entry name" value="mfd"/>
    <property type="match status" value="1"/>
</dbReference>
<dbReference type="PANTHER" id="PTHR47964">
    <property type="entry name" value="ATP-DEPENDENT DNA HELICASE HOMOLOG RECG, CHLOROPLASTIC"/>
    <property type="match status" value="1"/>
</dbReference>
<name>A0A512MDM4_9BACT</name>
<protein>
    <recommendedName>
        <fullName evidence="9">Transcription-repair-coupling factor</fullName>
        <shortName evidence="9">TRCF</shortName>
        <ecNumber evidence="9">3.6.4.-</ecNumber>
    </recommendedName>
</protein>
<dbReference type="EMBL" id="BKAG01000037">
    <property type="protein sequence ID" value="GEP44834.1"/>
    <property type="molecule type" value="Genomic_DNA"/>
</dbReference>
<dbReference type="InterPro" id="IPR041471">
    <property type="entry name" value="UvrB_inter"/>
</dbReference>
<dbReference type="GO" id="GO:0003684">
    <property type="term" value="F:damaged DNA binding"/>
    <property type="evidence" value="ECO:0007669"/>
    <property type="project" value="InterPro"/>
</dbReference>
<evidence type="ECO:0000256" key="8">
    <source>
        <dbReference type="ARBA" id="ARBA00023204"/>
    </source>
</evidence>
<evidence type="ECO:0000313" key="13">
    <source>
        <dbReference type="EMBL" id="GEP44834.1"/>
    </source>
</evidence>
<dbReference type="InterPro" id="IPR004576">
    <property type="entry name" value="Mfd"/>
</dbReference>
<dbReference type="GO" id="GO:0005737">
    <property type="term" value="C:cytoplasm"/>
    <property type="evidence" value="ECO:0007669"/>
    <property type="project" value="UniProtKB-SubCell"/>
</dbReference>
<dbReference type="Pfam" id="PF17757">
    <property type="entry name" value="UvrB_inter"/>
    <property type="match status" value="1"/>
</dbReference>
<dbReference type="GO" id="GO:0000716">
    <property type="term" value="P:transcription-coupled nucleotide-excision repair, DNA damage recognition"/>
    <property type="evidence" value="ECO:0007669"/>
    <property type="project" value="UniProtKB-UniRule"/>
</dbReference>
<proteinExistence type="inferred from homology"/>
<feature type="region of interest" description="Disordered" evidence="10">
    <location>
        <begin position="1"/>
        <end position="44"/>
    </location>
</feature>
<organism evidence="13 14">
    <name type="scientific">Brevifollis gellanilyticus</name>
    <dbReference type="NCBI Taxonomy" id="748831"/>
    <lineage>
        <taxon>Bacteria</taxon>
        <taxon>Pseudomonadati</taxon>
        <taxon>Verrucomicrobiota</taxon>
        <taxon>Verrucomicrobiia</taxon>
        <taxon>Verrucomicrobiales</taxon>
        <taxon>Verrucomicrobiaceae</taxon>
    </lineage>
</organism>
<keyword evidence="1 9" id="KW-0963">Cytoplasm</keyword>
<keyword evidence="6 9" id="KW-0067">ATP-binding</keyword>
<evidence type="ECO:0000259" key="12">
    <source>
        <dbReference type="PROSITE" id="PS51194"/>
    </source>
</evidence>
<keyword evidence="5" id="KW-0347">Helicase</keyword>
<gene>
    <name evidence="9" type="primary">mfd</name>
    <name evidence="13" type="ORF">BGE01nite_41250</name>
</gene>
<feature type="compositionally biased region" description="Low complexity" evidence="10">
    <location>
        <begin position="28"/>
        <end position="38"/>
    </location>
</feature>
<dbReference type="InterPro" id="IPR014001">
    <property type="entry name" value="Helicase_ATP-bd"/>
</dbReference>
<dbReference type="SUPFAM" id="SSF52540">
    <property type="entry name" value="P-loop containing nucleoside triphosphate hydrolases"/>
    <property type="match status" value="4"/>
</dbReference>
<dbReference type="GO" id="GO:0006355">
    <property type="term" value="P:regulation of DNA-templated transcription"/>
    <property type="evidence" value="ECO:0007669"/>
    <property type="project" value="UniProtKB-UniRule"/>
</dbReference>
<dbReference type="Gene3D" id="2.40.10.170">
    <property type="match status" value="1"/>
</dbReference>
<dbReference type="SMART" id="SM01058">
    <property type="entry name" value="CarD_TRCF"/>
    <property type="match status" value="1"/>
</dbReference>
<evidence type="ECO:0000259" key="11">
    <source>
        <dbReference type="PROSITE" id="PS51192"/>
    </source>
</evidence>
<dbReference type="Gene3D" id="3.90.1150.50">
    <property type="entry name" value="Transcription-repair-coupling factor, D7 domain"/>
    <property type="match status" value="1"/>
</dbReference>
<comment type="similarity">
    <text evidence="9">In the N-terminal section; belongs to the UvrB family.</text>
</comment>
<dbReference type="GO" id="GO:0016787">
    <property type="term" value="F:hydrolase activity"/>
    <property type="evidence" value="ECO:0007669"/>
    <property type="project" value="UniProtKB-KW"/>
</dbReference>
<dbReference type="GO" id="GO:0003678">
    <property type="term" value="F:DNA helicase activity"/>
    <property type="evidence" value="ECO:0007669"/>
    <property type="project" value="TreeGrafter"/>
</dbReference>
<evidence type="ECO:0000256" key="7">
    <source>
        <dbReference type="ARBA" id="ARBA00023125"/>
    </source>
</evidence>
<dbReference type="InterPro" id="IPR003711">
    <property type="entry name" value="CarD-like/TRCF_RID"/>
</dbReference>
<dbReference type="GO" id="GO:0005524">
    <property type="term" value="F:ATP binding"/>
    <property type="evidence" value="ECO:0007669"/>
    <property type="project" value="UniProtKB-UniRule"/>
</dbReference>
<dbReference type="InterPro" id="IPR027417">
    <property type="entry name" value="P-loop_NTPase"/>
</dbReference>
<dbReference type="InterPro" id="IPR011545">
    <property type="entry name" value="DEAD/DEAH_box_helicase_dom"/>
</dbReference>
<dbReference type="HAMAP" id="MF_00969">
    <property type="entry name" value="TRCF"/>
    <property type="match status" value="1"/>
</dbReference>
<keyword evidence="2 9" id="KW-0547">Nucleotide-binding</keyword>
<dbReference type="InterPro" id="IPR005118">
    <property type="entry name" value="TRCF_C"/>
</dbReference>
<dbReference type="Pfam" id="PF03461">
    <property type="entry name" value="TRCF"/>
    <property type="match status" value="1"/>
</dbReference>
<evidence type="ECO:0000256" key="9">
    <source>
        <dbReference type="HAMAP-Rule" id="MF_00969"/>
    </source>
</evidence>
<sequence>MITNGFVLSTDPVPPTRTARPRRKQADADPATASPAPQADKRVDAHGLVQRVAETREFTAKLKTLGKERMICLEHVTPEAEGFAVALVIGRARQLKKRLWVLCPEPRTQDRIQAELLVWQTPALYFPRHSQSFGDDALPDPDLAAERVAVLERWTAAIPSTSKGKRASADTTSSDAPNALLLCADSWNETVPASAELAKQRRQIEVGQTLDVEAFVAQLAEAGYERVPVVMERGQFARRGGIVDFYSWQAEEPLRVEWFDEEIESIRAFDLHNQSSVKRLERANIILQLTEQAGESGQVRDYMTAEDLILVIGDEAVDAPVDARIMSGTMEHEGPENFDTAIHENPLGVFDASDFVLHEARRKQFAMQVDEWKKLGWQIIIFFHNEAERDRFSELSQVTEDSCQTLLGLLYRGFTVPSAKLAVLTGAEIFGRHQVSRRSRGSKLADPETLRKARDVLSELRDGDLVVHSEHGIGRFAGVEVRTAPNGKKDEVLVLLYADEAKLFVPVVQAHMVSRYVGVGGRAPQLSKLGGGSWQKTRKTAEKSVEEFAAKMLTISAERRSVKGHAHSPDTKWQVEFEQSFLYRETPDQLRCTEEIKRDMESEKPMDRLLCADVGFGKTEVAIRAAFKAVMGGKQVAILVPTTVLARQHWQNIRQRMSEFPVTVEMLCRLTPKNREKQILQGVRDGTVDIVVGTHRVISKDVRFKDLGLVVIDEEQRFGVKHKEKFKELFHLVDVLTLSATPIPRTLYLALMGMRDMSTIETPPPNKQAVGTIITPYDERVIKQAVDAELDRGGQVFLLHNRVMTIERTAMRIRELCPQARVIVGHGQMDEEILEDVMHKFVDAEADVLVCTTIIESGVDIPNANTIIIDRADRFGLADLYQLRGRVGRGGQQAHAYLMLPRDAVTAGDARKRVNAIKQYTGLGSGFKIALRDLEIRGAGNLLGTEQSGHIAAVGFDMYCQMLKQAVNRMQGRRVPRPVDVALRADFLVQSEALMAQSEKAVIGAFLPSNFIEDTRMRITAYRQLGEVMTRKELDELETQWRDQFGDKLPYPVQNLLACALLRLAAAHAGISDVEIKERKLMLTRNGNFVMLNGKFPRLAERAGHKQLAEALGMVRSL</sequence>
<dbReference type="InterPro" id="IPR036101">
    <property type="entry name" value="CarD-like/TRCF_RID_sf"/>
</dbReference>
<evidence type="ECO:0000256" key="1">
    <source>
        <dbReference type="ARBA" id="ARBA00022490"/>
    </source>
</evidence>
<dbReference type="PROSITE" id="PS51194">
    <property type="entry name" value="HELICASE_CTER"/>
    <property type="match status" value="1"/>
</dbReference>
<dbReference type="PANTHER" id="PTHR47964:SF1">
    <property type="entry name" value="ATP-DEPENDENT DNA HELICASE HOMOLOG RECG, CHLOROPLASTIC"/>
    <property type="match status" value="1"/>
</dbReference>
<evidence type="ECO:0000313" key="14">
    <source>
        <dbReference type="Proteomes" id="UP000321577"/>
    </source>
</evidence>
<keyword evidence="8 9" id="KW-0234">DNA repair</keyword>
<dbReference type="EC" id="3.6.4.-" evidence="9"/>
<comment type="subcellular location">
    <subcellularLocation>
        <location evidence="9">Cytoplasm</location>
    </subcellularLocation>
</comment>
<dbReference type="SUPFAM" id="SSF141259">
    <property type="entry name" value="CarD-like"/>
    <property type="match status" value="1"/>
</dbReference>
<comment type="caution">
    <text evidence="13">The sequence shown here is derived from an EMBL/GenBank/DDBJ whole genome shotgun (WGS) entry which is preliminary data.</text>
</comment>
<dbReference type="Gene3D" id="3.40.50.300">
    <property type="entry name" value="P-loop containing nucleotide triphosphate hydrolases"/>
    <property type="match status" value="2"/>
</dbReference>
<keyword evidence="4 9" id="KW-0378">Hydrolase</keyword>
<comment type="similarity">
    <text evidence="9">In the C-terminal section; belongs to the helicase family. RecG subfamily.</text>
</comment>